<dbReference type="InterPro" id="IPR018392">
    <property type="entry name" value="LysM"/>
</dbReference>
<dbReference type="RefSeq" id="WP_091182027.1">
    <property type="nucleotide sequence ID" value="NZ_FOMT01000001.1"/>
</dbReference>
<dbReference type="OrthoDB" id="2583609at2"/>
<dbReference type="CDD" id="cd00118">
    <property type="entry name" value="LysM"/>
    <property type="match status" value="3"/>
</dbReference>
<dbReference type="AlphaFoldDB" id="A0A1I1UW26"/>
<feature type="domain" description="LysM" evidence="3">
    <location>
        <begin position="167"/>
        <end position="214"/>
    </location>
</feature>
<dbReference type="Proteomes" id="UP000198855">
    <property type="component" value="Unassembled WGS sequence"/>
</dbReference>
<evidence type="ECO:0000313" key="5">
    <source>
        <dbReference type="Proteomes" id="UP000198855"/>
    </source>
</evidence>
<feature type="domain" description="LysM" evidence="3">
    <location>
        <begin position="241"/>
        <end position="288"/>
    </location>
</feature>
<dbReference type="STRING" id="1045775.SAMN05216378_1178"/>
<evidence type="ECO:0000256" key="1">
    <source>
        <dbReference type="SAM" id="MobiDB-lite"/>
    </source>
</evidence>
<feature type="domain" description="LysM" evidence="3">
    <location>
        <begin position="312"/>
        <end position="359"/>
    </location>
</feature>
<name>A0A1I1UW26_9BACL</name>
<proteinExistence type="predicted"/>
<dbReference type="PANTHER" id="PTHR33734:SF22">
    <property type="entry name" value="MEMBRANE-BOUND LYTIC MUREIN TRANSGLYCOSYLASE D"/>
    <property type="match status" value="1"/>
</dbReference>
<dbReference type="EMBL" id="FOMT01000001">
    <property type="protein sequence ID" value="SFD73053.1"/>
    <property type="molecule type" value="Genomic_DNA"/>
</dbReference>
<feature type="region of interest" description="Disordered" evidence="1">
    <location>
        <begin position="63"/>
        <end position="159"/>
    </location>
</feature>
<dbReference type="Gene3D" id="3.10.350.10">
    <property type="entry name" value="LysM domain"/>
    <property type="match status" value="3"/>
</dbReference>
<keyword evidence="2" id="KW-0472">Membrane</keyword>
<evidence type="ECO:0000256" key="2">
    <source>
        <dbReference type="SAM" id="Phobius"/>
    </source>
</evidence>
<dbReference type="SMART" id="SM00257">
    <property type="entry name" value="LysM"/>
    <property type="match status" value="3"/>
</dbReference>
<dbReference type="InterPro" id="IPR036779">
    <property type="entry name" value="LysM_dom_sf"/>
</dbReference>
<protein>
    <submittedName>
        <fullName evidence="4">LysM domain-containing protein</fullName>
    </submittedName>
</protein>
<accession>A0A1I1UW26</accession>
<dbReference type="Pfam" id="PF01476">
    <property type="entry name" value="LysM"/>
    <property type="match status" value="3"/>
</dbReference>
<sequence length="362" mass="39494">MNKRTTRSSKHSKGSLASLKQANIIIYLAIVIILVGICGVLYGKYTNKVDSKLPLAAGDAEQANGQNRIGEPSESDSVNNGNGGNELLADDPIPAGTVDSEEEQEPSEDYDDVTEEPAPPASNTPVTESENSTKTPKPAQTEKPMQENKDYGNKSTEAPAKTVKLPTTYVVQKGDTLRLISEKFYQSKEHYALLAKHNHILFINDMKAGDTLKIPALSSTTGSIDGSQQGTKDYSKIHLPATYMIQAGDTLSGISRMFYKSAEYVDYISKENKLDKNVGLKAGTHLIIPSLKNYKPDEENGAVESLPDYETSDHTVKSGETLYSISKIYYGSDKYVMFIADYNHIANIDDVKAGTVLKIPKA</sequence>
<keyword evidence="5" id="KW-1185">Reference proteome</keyword>
<evidence type="ECO:0000259" key="3">
    <source>
        <dbReference type="PROSITE" id="PS51782"/>
    </source>
</evidence>
<feature type="compositionally biased region" description="Polar residues" evidence="1">
    <location>
        <begin position="123"/>
        <end position="135"/>
    </location>
</feature>
<dbReference type="PANTHER" id="PTHR33734">
    <property type="entry name" value="LYSM DOMAIN-CONTAINING GPI-ANCHORED PROTEIN 2"/>
    <property type="match status" value="1"/>
</dbReference>
<gene>
    <name evidence="4" type="ORF">SAMN05216378_1178</name>
</gene>
<feature type="transmembrane region" description="Helical" evidence="2">
    <location>
        <begin position="21"/>
        <end position="42"/>
    </location>
</feature>
<dbReference type="PROSITE" id="PS51782">
    <property type="entry name" value="LYSM"/>
    <property type="match status" value="3"/>
</dbReference>
<evidence type="ECO:0000313" key="4">
    <source>
        <dbReference type="EMBL" id="SFD73053.1"/>
    </source>
</evidence>
<keyword evidence="2" id="KW-0812">Transmembrane</keyword>
<organism evidence="4 5">
    <name type="scientific">Paenibacillus catalpae</name>
    <dbReference type="NCBI Taxonomy" id="1045775"/>
    <lineage>
        <taxon>Bacteria</taxon>
        <taxon>Bacillati</taxon>
        <taxon>Bacillota</taxon>
        <taxon>Bacilli</taxon>
        <taxon>Bacillales</taxon>
        <taxon>Paenibacillaceae</taxon>
        <taxon>Paenibacillus</taxon>
    </lineage>
</organism>
<dbReference type="SUPFAM" id="SSF54106">
    <property type="entry name" value="LysM domain"/>
    <property type="match status" value="2"/>
</dbReference>
<feature type="compositionally biased region" description="Acidic residues" evidence="1">
    <location>
        <begin position="99"/>
        <end position="115"/>
    </location>
</feature>
<keyword evidence="2" id="KW-1133">Transmembrane helix</keyword>
<reference evidence="5" key="1">
    <citation type="submission" date="2016-10" db="EMBL/GenBank/DDBJ databases">
        <authorList>
            <person name="Varghese N."/>
            <person name="Submissions S."/>
        </authorList>
    </citation>
    <scope>NUCLEOTIDE SEQUENCE [LARGE SCALE GENOMIC DNA]</scope>
    <source>
        <strain evidence="5">CGMCC 1.10784</strain>
    </source>
</reference>